<dbReference type="InterPro" id="IPR008979">
    <property type="entry name" value="Galactose-bd-like_sf"/>
</dbReference>
<dbReference type="Gene3D" id="2.60.120.260">
    <property type="entry name" value="Galactose-binding domain-like"/>
    <property type="match status" value="1"/>
</dbReference>
<feature type="signal peptide" evidence="1">
    <location>
        <begin position="1"/>
        <end position="24"/>
    </location>
</feature>
<dbReference type="SUPFAM" id="SSF49785">
    <property type="entry name" value="Galactose-binding domain-like"/>
    <property type="match status" value="1"/>
</dbReference>
<dbReference type="Gene3D" id="3.20.20.140">
    <property type="entry name" value="Metal-dependent hydrolases"/>
    <property type="match status" value="1"/>
</dbReference>
<comment type="caution">
    <text evidence="2">The sequence shown here is derived from an EMBL/GenBank/DDBJ whole genome shotgun (WGS) entry which is preliminary data.</text>
</comment>
<keyword evidence="3" id="KW-1185">Reference proteome</keyword>
<evidence type="ECO:0000313" key="3">
    <source>
        <dbReference type="Proteomes" id="UP000315369"/>
    </source>
</evidence>
<feature type="chain" id="PRO_5022061687" description="F5/8 type C domain-containing protein" evidence="1">
    <location>
        <begin position="25"/>
        <end position="752"/>
    </location>
</feature>
<dbReference type="RefSeq" id="WP_141644984.1">
    <property type="nucleotide sequence ID" value="NZ_VIFM01000105.1"/>
</dbReference>
<organism evidence="2 3">
    <name type="scientific">Myxococcus llanfairpwllgwyngyllgogerychwyrndrobwllllantysiliogogogochensis</name>
    <dbReference type="NCBI Taxonomy" id="2590453"/>
    <lineage>
        <taxon>Bacteria</taxon>
        <taxon>Pseudomonadati</taxon>
        <taxon>Myxococcota</taxon>
        <taxon>Myxococcia</taxon>
        <taxon>Myxococcales</taxon>
        <taxon>Cystobacterineae</taxon>
        <taxon>Myxococcaceae</taxon>
        <taxon>Myxococcus</taxon>
    </lineage>
</organism>
<sequence>MSRNRSLGGSVLLAAALFSTPGLADDEVTNVLALDRYPVPAVRESKYRNRIATELGGGGWQTFVGDLHNHPRGHDAMDGGSLSFTPQIIRSEVLLSAFRHGYDFFGTSNHTTSWKSYDDDDPISQLSPVLDANGQSELLVLRGRESHVGPDDGTGSSHDHHFNSFNRNLHVNSSNIGNMHDEIVDNYSADPLLSTHIQLNHPNDDVYFTLPTAPDRRQKVRDAVELAEYNGLPKYFELLRRGFRVAPVSNTDAHSTTREQLGGAFMEQHPNGTWVRRYIDEPGVPREKTHGHDTAQGRAGVVLPPGTPFNYDNFLIALRNRSVFRTALPPASGFFMVNGRPMGSEFALSPTERRLDFTVWGTTKDGTGGGNNWTTLQVWSPFQPNAPIKEIPYTDIGLIDLKEVFSLTPYESIYVVTLRQQWENAEVVMAPIWVTNPVSKPVLSLPDSVVTRSSQYPYFTVSGGGDTLLLQRSTPQAPQTWQTVGTITSNHIYYPIDHHIQPRVSHWRVVDAYQQTVVSNTTTLTVTDLIDVTASSGTSPTLDGDDIHVHWSHPAPQLVDYYLSQDSGLTWTKVGEESAAFTDRHWTFDTAGLGGSTLMLKVVNRLDVSYQGFSGPVTVSHQIRVGAGNATVNPMAAYTVADRNKSSCWWSSNGNSQSVYVYMEREYLIKRMEIDFGQWNPTGWAMAVGLNGSTWSTSDSGSMSYGPNQTVVADYSQRPGGGLIAKHVRLYVSGTFPGVSSYSQVCEIRLYH</sequence>
<dbReference type="Proteomes" id="UP000315369">
    <property type="component" value="Unassembled WGS sequence"/>
</dbReference>
<name>A0A540WWA9_9BACT</name>
<gene>
    <name evidence="2" type="ORF">FJV41_24590</name>
</gene>
<protein>
    <recommendedName>
        <fullName evidence="4">F5/8 type C domain-containing protein</fullName>
    </recommendedName>
</protein>
<keyword evidence="1" id="KW-0732">Signal</keyword>
<dbReference type="AlphaFoldDB" id="A0A540WWA9"/>
<dbReference type="EMBL" id="VIFM01000105">
    <property type="protein sequence ID" value="TQF13295.1"/>
    <property type="molecule type" value="Genomic_DNA"/>
</dbReference>
<evidence type="ECO:0000256" key="1">
    <source>
        <dbReference type="SAM" id="SignalP"/>
    </source>
</evidence>
<reference evidence="2 3" key="1">
    <citation type="submission" date="2019-06" db="EMBL/GenBank/DDBJ databases">
        <authorList>
            <person name="Livingstone P."/>
            <person name="Whitworth D."/>
        </authorList>
    </citation>
    <scope>NUCLEOTIDE SEQUENCE [LARGE SCALE GENOMIC DNA]</scope>
    <source>
        <strain evidence="2 3">AM401</strain>
    </source>
</reference>
<proteinExistence type="predicted"/>
<accession>A0A540WWA9</accession>
<dbReference type="OrthoDB" id="9801679at2"/>
<evidence type="ECO:0000313" key="2">
    <source>
        <dbReference type="EMBL" id="TQF13295.1"/>
    </source>
</evidence>
<evidence type="ECO:0008006" key="4">
    <source>
        <dbReference type="Google" id="ProtNLM"/>
    </source>
</evidence>